<keyword evidence="2 5" id="KW-0645">Protease</keyword>
<evidence type="ECO:0000256" key="4">
    <source>
        <dbReference type="ARBA" id="ARBA00022825"/>
    </source>
</evidence>
<dbReference type="InterPro" id="IPR050131">
    <property type="entry name" value="Peptidase_S8_subtilisin-like"/>
</dbReference>
<evidence type="ECO:0000259" key="9">
    <source>
        <dbReference type="Pfam" id="PF00082"/>
    </source>
</evidence>
<evidence type="ECO:0000256" key="8">
    <source>
        <dbReference type="SAM" id="SignalP"/>
    </source>
</evidence>
<dbReference type="AlphaFoldDB" id="A0A7Z0D2W0"/>
<name>A0A7Z0D2W0_9MICO</name>
<dbReference type="InterPro" id="IPR022398">
    <property type="entry name" value="Peptidase_S8_His-AS"/>
</dbReference>
<feature type="signal peptide" evidence="8">
    <location>
        <begin position="1"/>
        <end position="32"/>
    </location>
</feature>
<keyword evidence="3 5" id="KW-0378">Hydrolase</keyword>
<dbReference type="PROSITE" id="PS51318">
    <property type="entry name" value="TAT"/>
    <property type="match status" value="1"/>
</dbReference>
<accession>A0A7Z0D2W0</accession>
<comment type="similarity">
    <text evidence="1 5">Belongs to the peptidase S8 family.</text>
</comment>
<comment type="caution">
    <text evidence="10">The sequence shown here is derived from an EMBL/GenBank/DDBJ whole genome shotgun (WGS) entry which is preliminary data.</text>
</comment>
<dbReference type="InterPro" id="IPR000209">
    <property type="entry name" value="Peptidase_S8/S53_dom"/>
</dbReference>
<feature type="domain" description="Peptidase S8/S53" evidence="9">
    <location>
        <begin position="58"/>
        <end position="309"/>
    </location>
</feature>
<gene>
    <name evidence="10" type="ORF">BJY26_002178</name>
</gene>
<keyword evidence="7" id="KW-1133">Transmembrane helix</keyword>
<organism evidence="10 11">
    <name type="scientific">Spelaeicoccus albus</name>
    <dbReference type="NCBI Taxonomy" id="1280376"/>
    <lineage>
        <taxon>Bacteria</taxon>
        <taxon>Bacillati</taxon>
        <taxon>Actinomycetota</taxon>
        <taxon>Actinomycetes</taxon>
        <taxon>Micrococcales</taxon>
        <taxon>Brevibacteriaceae</taxon>
        <taxon>Spelaeicoccus</taxon>
    </lineage>
</organism>
<dbReference type="InterPro" id="IPR006311">
    <property type="entry name" value="TAT_signal"/>
</dbReference>
<dbReference type="RefSeq" id="WP_179428166.1">
    <property type="nucleotide sequence ID" value="NZ_JACBZP010000001.1"/>
</dbReference>
<feature type="region of interest" description="Disordered" evidence="6">
    <location>
        <begin position="361"/>
        <end position="408"/>
    </location>
</feature>
<keyword evidence="7" id="KW-0812">Transmembrane</keyword>
<reference evidence="10 11" key="1">
    <citation type="submission" date="2020-07" db="EMBL/GenBank/DDBJ databases">
        <title>Sequencing the genomes of 1000 actinobacteria strains.</title>
        <authorList>
            <person name="Klenk H.-P."/>
        </authorList>
    </citation>
    <scope>NUCLEOTIDE SEQUENCE [LARGE SCALE GENOMIC DNA]</scope>
    <source>
        <strain evidence="10 11">DSM 26341</strain>
    </source>
</reference>
<feature type="chain" id="PRO_5039048700" evidence="8">
    <location>
        <begin position="33"/>
        <end position="444"/>
    </location>
</feature>
<feature type="active site" description="Charge relay system" evidence="5">
    <location>
        <position position="67"/>
    </location>
</feature>
<keyword evidence="8" id="KW-0732">Signal</keyword>
<evidence type="ECO:0000256" key="7">
    <source>
        <dbReference type="SAM" id="Phobius"/>
    </source>
</evidence>
<evidence type="ECO:0000256" key="5">
    <source>
        <dbReference type="PROSITE-ProRule" id="PRU01240"/>
    </source>
</evidence>
<evidence type="ECO:0000313" key="11">
    <source>
        <dbReference type="Proteomes" id="UP000539111"/>
    </source>
</evidence>
<proteinExistence type="inferred from homology"/>
<evidence type="ECO:0000256" key="1">
    <source>
        <dbReference type="ARBA" id="ARBA00011073"/>
    </source>
</evidence>
<keyword evidence="11" id="KW-1185">Reference proteome</keyword>
<evidence type="ECO:0000313" key="10">
    <source>
        <dbReference type="EMBL" id="NYI67872.1"/>
    </source>
</evidence>
<dbReference type="InterPro" id="IPR015500">
    <property type="entry name" value="Peptidase_S8_subtilisin-rel"/>
</dbReference>
<dbReference type="PANTHER" id="PTHR43806:SF11">
    <property type="entry name" value="CEREVISIN-RELATED"/>
    <property type="match status" value="1"/>
</dbReference>
<dbReference type="GO" id="GO:0004252">
    <property type="term" value="F:serine-type endopeptidase activity"/>
    <property type="evidence" value="ECO:0007669"/>
    <property type="project" value="UniProtKB-UniRule"/>
</dbReference>
<dbReference type="Gene3D" id="3.40.50.200">
    <property type="entry name" value="Peptidase S8/S53 domain"/>
    <property type="match status" value="1"/>
</dbReference>
<dbReference type="Pfam" id="PF00082">
    <property type="entry name" value="Peptidase_S8"/>
    <property type="match status" value="1"/>
</dbReference>
<dbReference type="InterPro" id="IPR036852">
    <property type="entry name" value="Peptidase_S8/S53_dom_sf"/>
</dbReference>
<feature type="transmembrane region" description="Helical" evidence="7">
    <location>
        <begin position="416"/>
        <end position="437"/>
    </location>
</feature>
<dbReference type="PROSITE" id="PS51892">
    <property type="entry name" value="SUBTILASE"/>
    <property type="match status" value="1"/>
</dbReference>
<feature type="active site" description="Charge relay system" evidence="5">
    <location>
        <position position="106"/>
    </location>
</feature>
<keyword evidence="7" id="KW-0472">Membrane</keyword>
<sequence>MRTSASPRRHVTRLSAALAAVALAAASIGVPAAADSIRDKEWWLGQYNVRQAWKVTKGRGVTVAVIDSGVDGTQPDLKKSVIKAADFSGLGKDGTTPIGSPESLFHGTAVASVLAGHGHGHGGKSGIIGVAPRAKLLSASVWLGSNMPDGVTGQRVEVAKAVRWAVDNGASVINLSLGWNDPAWPVGWDKAFEYAAQHDVVVVACVGNRSQGATEAWSPSTIPGVIGVTGLRKNGTVSKAESAPGIAVDLAGPGEDLPVSWYRGGYADAEGSSFATPVVAGAAALIRAAHPHMSAANVINRLYATAKPVKGHHGVTTTGSPDPLVGHGRIDVGAAVTSKVPSVRSNPDGSLSQWITMHRRAEDAPKSPLKAGESDAQTDGTASPAPNGSESAPTTVKGDSVDVPRPGSAQSQAGPVFLILVGAAIVVVLAGGLALAIRGRRLTK</sequence>
<dbReference type="EMBL" id="JACBZP010000001">
    <property type="protein sequence ID" value="NYI67872.1"/>
    <property type="molecule type" value="Genomic_DNA"/>
</dbReference>
<feature type="compositionally biased region" description="Polar residues" evidence="6">
    <location>
        <begin position="375"/>
        <end position="394"/>
    </location>
</feature>
<evidence type="ECO:0000256" key="2">
    <source>
        <dbReference type="ARBA" id="ARBA00022670"/>
    </source>
</evidence>
<evidence type="ECO:0000256" key="6">
    <source>
        <dbReference type="SAM" id="MobiDB-lite"/>
    </source>
</evidence>
<evidence type="ECO:0000256" key="3">
    <source>
        <dbReference type="ARBA" id="ARBA00022801"/>
    </source>
</evidence>
<dbReference type="PRINTS" id="PR00723">
    <property type="entry name" value="SUBTILISIN"/>
</dbReference>
<dbReference type="PANTHER" id="PTHR43806">
    <property type="entry name" value="PEPTIDASE S8"/>
    <property type="match status" value="1"/>
</dbReference>
<dbReference type="GO" id="GO:0006508">
    <property type="term" value="P:proteolysis"/>
    <property type="evidence" value="ECO:0007669"/>
    <property type="project" value="UniProtKB-KW"/>
</dbReference>
<protein>
    <submittedName>
        <fullName evidence="10">Subtilisin family serine protease</fullName>
    </submittedName>
</protein>
<dbReference type="PROSITE" id="PS00137">
    <property type="entry name" value="SUBTILASE_HIS"/>
    <property type="match status" value="1"/>
</dbReference>
<feature type="active site" description="Charge relay system" evidence="5">
    <location>
        <position position="273"/>
    </location>
</feature>
<dbReference type="SUPFAM" id="SSF52743">
    <property type="entry name" value="Subtilisin-like"/>
    <property type="match status" value="1"/>
</dbReference>
<keyword evidence="4 5" id="KW-0720">Serine protease</keyword>
<dbReference type="Proteomes" id="UP000539111">
    <property type="component" value="Unassembled WGS sequence"/>
</dbReference>